<dbReference type="RefSeq" id="WP_102992260.1">
    <property type="nucleotide sequence ID" value="NZ_FXTU01000003.1"/>
</dbReference>
<reference evidence="8" key="1">
    <citation type="submission" date="2017-05" db="EMBL/GenBank/DDBJ databases">
        <authorList>
            <person name="Varghese N."/>
            <person name="Submissions S."/>
        </authorList>
    </citation>
    <scope>NUCLEOTIDE SEQUENCE</scope>
    <source>
        <strain evidence="8">DSM 45262</strain>
    </source>
</reference>
<dbReference type="AlphaFoldDB" id="A0AA46AFH0"/>
<name>A0AA46AFH0_9BACL</name>
<dbReference type="Proteomes" id="UP001157946">
    <property type="component" value="Unassembled WGS sequence"/>
</dbReference>
<comment type="caution">
    <text evidence="8">The sequence shown here is derived from an EMBL/GenBank/DDBJ whole genome shotgun (WGS) entry which is preliminary data.</text>
</comment>
<feature type="transmembrane region" description="Helical" evidence="7">
    <location>
        <begin position="339"/>
        <end position="358"/>
    </location>
</feature>
<accession>A0AA46AFH0</accession>
<keyword evidence="3" id="KW-0813">Transport</keyword>
<comment type="similarity">
    <text evidence="2">Belongs to the nucleobase:cation symporter-2 (NCS2) (TC 2.A.40) family. Azg-like subfamily.</text>
</comment>
<dbReference type="EMBL" id="FXTU01000003">
    <property type="protein sequence ID" value="SMP20887.1"/>
    <property type="molecule type" value="Genomic_DNA"/>
</dbReference>
<gene>
    <name evidence="8" type="ORF">SAMN06265361_103426</name>
</gene>
<keyword evidence="4 7" id="KW-0812">Transmembrane</keyword>
<feature type="transmembrane region" description="Helical" evidence="7">
    <location>
        <begin position="73"/>
        <end position="92"/>
    </location>
</feature>
<feature type="transmembrane region" description="Helical" evidence="7">
    <location>
        <begin position="277"/>
        <end position="299"/>
    </location>
</feature>
<keyword evidence="9" id="KW-1185">Reference proteome</keyword>
<proteinExistence type="inferred from homology"/>
<evidence type="ECO:0000313" key="8">
    <source>
        <dbReference type="EMBL" id="SMP20887.1"/>
    </source>
</evidence>
<evidence type="ECO:0000313" key="9">
    <source>
        <dbReference type="Proteomes" id="UP001157946"/>
    </source>
</evidence>
<keyword evidence="5 7" id="KW-1133">Transmembrane helix</keyword>
<dbReference type="InterPro" id="IPR006043">
    <property type="entry name" value="NCS2"/>
</dbReference>
<feature type="transmembrane region" description="Helical" evidence="7">
    <location>
        <begin position="406"/>
        <end position="423"/>
    </location>
</feature>
<evidence type="ECO:0000256" key="5">
    <source>
        <dbReference type="ARBA" id="ARBA00022989"/>
    </source>
</evidence>
<feature type="transmembrane region" description="Helical" evidence="7">
    <location>
        <begin position="311"/>
        <end position="332"/>
    </location>
</feature>
<feature type="transmembrane region" description="Helical" evidence="7">
    <location>
        <begin position="137"/>
        <end position="157"/>
    </location>
</feature>
<feature type="transmembrane region" description="Helical" evidence="7">
    <location>
        <begin position="21"/>
        <end position="41"/>
    </location>
</feature>
<evidence type="ECO:0000256" key="1">
    <source>
        <dbReference type="ARBA" id="ARBA00004141"/>
    </source>
</evidence>
<evidence type="ECO:0000256" key="7">
    <source>
        <dbReference type="SAM" id="Phobius"/>
    </source>
</evidence>
<feature type="transmembrane region" description="Helical" evidence="7">
    <location>
        <begin position="196"/>
        <end position="214"/>
    </location>
</feature>
<evidence type="ECO:0000256" key="2">
    <source>
        <dbReference type="ARBA" id="ARBA00005697"/>
    </source>
</evidence>
<dbReference type="GO" id="GO:0005886">
    <property type="term" value="C:plasma membrane"/>
    <property type="evidence" value="ECO:0007669"/>
    <property type="project" value="TreeGrafter"/>
</dbReference>
<protein>
    <submittedName>
        <fullName evidence="8">MFS transporter, AGZA family, xanthine/uracil permease</fullName>
    </submittedName>
</protein>
<dbReference type="InterPro" id="IPR045018">
    <property type="entry name" value="Azg-like"/>
</dbReference>
<evidence type="ECO:0000256" key="4">
    <source>
        <dbReference type="ARBA" id="ARBA00022692"/>
    </source>
</evidence>
<keyword evidence="6 7" id="KW-0472">Membrane</keyword>
<dbReference type="GO" id="GO:0005345">
    <property type="term" value="F:purine nucleobase transmembrane transporter activity"/>
    <property type="evidence" value="ECO:0007669"/>
    <property type="project" value="TreeGrafter"/>
</dbReference>
<evidence type="ECO:0000256" key="6">
    <source>
        <dbReference type="ARBA" id="ARBA00023136"/>
    </source>
</evidence>
<dbReference type="Pfam" id="PF00860">
    <property type="entry name" value="Xan_ur_permease"/>
    <property type="match status" value="1"/>
</dbReference>
<evidence type="ECO:0000256" key="3">
    <source>
        <dbReference type="ARBA" id="ARBA00022448"/>
    </source>
</evidence>
<feature type="transmembrane region" description="Helical" evidence="7">
    <location>
        <begin position="234"/>
        <end position="257"/>
    </location>
</feature>
<dbReference type="PANTHER" id="PTHR43337">
    <property type="entry name" value="XANTHINE/URACIL PERMEASE C887.17-RELATED"/>
    <property type="match status" value="1"/>
</dbReference>
<sequence>MKGLHSIFRLESHNTSIRTEFLAGLTTFFTISYIIIVNSSIISETGIPFEAALLGTIFTSCLSCLLMGLWANAPIIIVPGMGVNAFFTYTMVHEMGLSWQEALTAVTLSGILFTVITFTPLATWLSTAVPAALKKGMTVGIGLLITFIGLQKGGLIISNEQTFVSIGSLHQPKVWITLFSLALLIILFVRKVQGAFLITLVLATVIALIADPSSVQGEPAPLSFEQYVPLLGNFALAGLGKLTFWVATFTLTMILVFENMGLLQGLLTDKQKFPAAFQASALSNIMAGLLGTSATICALESATGTQSGGRTGLTTITAGGLFLLSLILIPYLKWIPESAVAAIMIVVGGLMMQEVQAIPFGDFTEGLPAFITFAFIPFTYSIPTGIAFGFITYAILKIAAKRAREVPISFFIIALLFMIQLGLHG</sequence>
<feature type="transmembrane region" description="Helical" evidence="7">
    <location>
        <begin position="169"/>
        <end position="189"/>
    </location>
</feature>
<feature type="transmembrane region" description="Helical" evidence="7">
    <location>
        <begin position="47"/>
        <end position="66"/>
    </location>
</feature>
<comment type="subcellular location">
    <subcellularLocation>
        <location evidence="1">Membrane</location>
        <topology evidence="1">Multi-pass membrane protein</topology>
    </subcellularLocation>
</comment>
<feature type="transmembrane region" description="Helical" evidence="7">
    <location>
        <begin position="104"/>
        <end position="125"/>
    </location>
</feature>
<feature type="transmembrane region" description="Helical" evidence="7">
    <location>
        <begin position="370"/>
        <end position="394"/>
    </location>
</feature>
<organism evidence="8 9">
    <name type="scientific">Laceyella tengchongensis</name>
    <dbReference type="NCBI Taxonomy" id="574699"/>
    <lineage>
        <taxon>Bacteria</taxon>
        <taxon>Bacillati</taxon>
        <taxon>Bacillota</taxon>
        <taxon>Bacilli</taxon>
        <taxon>Bacillales</taxon>
        <taxon>Thermoactinomycetaceae</taxon>
        <taxon>Laceyella</taxon>
    </lineage>
</organism>
<dbReference type="PANTHER" id="PTHR43337:SF2">
    <property type="entry name" value="XANTHINE_URACIL PERMEASE"/>
    <property type="match status" value="1"/>
</dbReference>